<reference evidence="1 2" key="1">
    <citation type="journal article" date="2014" name="BMC Genomics">
        <title>Comparison of environmental and isolate Sulfobacillus genomes reveals diverse carbon, sulfur, nitrogen, and hydrogen metabolisms.</title>
        <authorList>
            <person name="Justice N.B."/>
            <person name="Norman A."/>
            <person name="Brown C.T."/>
            <person name="Singh A."/>
            <person name="Thomas B.C."/>
            <person name="Banfield J.F."/>
        </authorList>
    </citation>
    <scope>NUCLEOTIDE SEQUENCE [LARGE SCALE GENOMIC DNA]</scope>
    <source>
        <strain evidence="1">AMDSBA1</strain>
    </source>
</reference>
<proteinExistence type="predicted"/>
<sequence length="62" mass="6956">MMENPRVKTTFNQDIELLTRTRLSVREAQDLVTDLLAKLAEVSDIGEIVALAKTLYQQGGNH</sequence>
<dbReference type="EMBL" id="PXYT01000052">
    <property type="protein sequence ID" value="PSR25635.1"/>
    <property type="molecule type" value="Genomic_DNA"/>
</dbReference>
<protein>
    <submittedName>
        <fullName evidence="1">Uncharacterized protein</fullName>
    </submittedName>
</protein>
<accession>A0A2T2WTR8</accession>
<dbReference type="AlphaFoldDB" id="A0A2T2WTR8"/>
<organism evidence="1 2">
    <name type="scientific">Sulfobacillus benefaciens</name>
    <dbReference type="NCBI Taxonomy" id="453960"/>
    <lineage>
        <taxon>Bacteria</taxon>
        <taxon>Bacillati</taxon>
        <taxon>Bacillota</taxon>
        <taxon>Clostridia</taxon>
        <taxon>Eubacteriales</taxon>
        <taxon>Clostridiales Family XVII. Incertae Sedis</taxon>
        <taxon>Sulfobacillus</taxon>
    </lineage>
</organism>
<evidence type="ECO:0000313" key="1">
    <source>
        <dbReference type="EMBL" id="PSR25635.1"/>
    </source>
</evidence>
<name>A0A2T2WTR8_9FIRM</name>
<dbReference type="Proteomes" id="UP000242699">
    <property type="component" value="Unassembled WGS sequence"/>
</dbReference>
<gene>
    <name evidence="1" type="ORF">C7B43_16460</name>
</gene>
<comment type="caution">
    <text evidence="1">The sequence shown here is derived from an EMBL/GenBank/DDBJ whole genome shotgun (WGS) entry which is preliminary data.</text>
</comment>
<evidence type="ECO:0000313" key="2">
    <source>
        <dbReference type="Proteomes" id="UP000242699"/>
    </source>
</evidence>